<evidence type="ECO:0000259" key="2">
    <source>
        <dbReference type="Pfam" id="PF14342"/>
    </source>
</evidence>
<feature type="transmembrane region" description="Helical" evidence="1">
    <location>
        <begin position="12"/>
        <end position="32"/>
    </location>
</feature>
<dbReference type="Proteomes" id="UP001596356">
    <property type="component" value="Unassembled WGS sequence"/>
</dbReference>
<name>A0ABW2AQ02_9MICO</name>
<dbReference type="RefSeq" id="WP_377820033.1">
    <property type="nucleotide sequence ID" value="NZ_JBHSWJ010000002.1"/>
</dbReference>
<reference evidence="4" key="1">
    <citation type="journal article" date="2019" name="Int. J. Syst. Evol. Microbiol.">
        <title>The Global Catalogue of Microorganisms (GCM) 10K type strain sequencing project: providing services to taxonomists for standard genome sequencing and annotation.</title>
        <authorList>
            <consortium name="The Broad Institute Genomics Platform"/>
            <consortium name="The Broad Institute Genome Sequencing Center for Infectious Disease"/>
            <person name="Wu L."/>
            <person name="Ma J."/>
        </authorList>
    </citation>
    <scope>NUCLEOTIDE SEQUENCE [LARGE SCALE GENOMIC DNA]</scope>
    <source>
        <strain evidence="4">NBRC 106593</strain>
    </source>
</reference>
<keyword evidence="1" id="KW-1133">Transmembrane helix</keyword>
<keyword evidence="4" id="KW-1185">Reference proteome</keyword>
<feature type="transmembrane region" description="Helical" evidence="1">
    <location>
        <begin position="174"/>
        <end position="198"/>
    </location>
</feature>
<keyword evidence="1" id="KW-0812">Transmembrane</keyword>
<proteinExistence type="predicted"/>
<dbReference type="EMBL" id="JBHSWJ010000002">
    <property type="protein sequence ID" value="MFC6712560.1"/>
    <property type="molecule type" value="Genomic_DNA"/>
</dbReference>
<dbReference type="Pfam" id="PF14342">
    <property type="entry name" value="DUF4396"/>
    <property type="match status" value="1"/>
</dbReference>
<feature type="transmembrane region" description="Helical" evidence="1">
    <location>
        <begin position="131"/>
        <end position="153"/>
    </location>
</feature>
<feature type="transmembrane region" description="Helical" evidence="1">
    <location>
        <begin position="44"/>
        <end position="65"/>
    </location>
</feature>
<dbReference type="InterPro" id="IPR025509">
    <property type="entry name" value="DUF4396"/>
</dbReference>
<evidence type="ECO:0000313" key="4">
    <source>
        <dbReference type="Proteomes" id="UP001596356"/>
    </source>
</evidence>
<protein>
    <submittedName>
        <fullName evidence="3">DUF4396 domain-containing protein</fullName>
    </submittedName>
</protein>
<accession>A0ABW2AQ02</accession>
<comment type="caution">
    <text evidence="3">The sequence shown here is derived from an EMBL/GenBank/DDBJ whole genome shotgun (WGS) entry which is preliminary data.</text>
</comment>
<feature type="transmembrane region" description="Helical" evidence="1">
    <location>
        <begin position="210"/>
        <end position="233"/>
    </location>
</feature>
<feature type="domain" description="DUF4396" evidence="2">
    <location>
        <begin position="88"/>
        <end position="238"/>
    </location>
</feature>
<organism evidence="3 4">
    <name type="scientific">Branchiibius cervicis</name>
    <dbReference type="NCBI Taxonomy" id="908252"/>
    <lineage>
        <taxon>Bacteria</taxon>
        <taxon>Bacillati</taxon>
        <taxon>Actinomycetota</taxon>
        <taxon>Actinomycetes</taxon>
        <taxon>Micrococcales</taxon>
        <taxon>Dermacoccaceae</taxon>
        <taxon>Branchiibius</taxon>
    </lineage>
</organism>
<keyword evidence="1" id="KW-0472">Membrane</keyword>
<sequence>MESLSTADFPAWLTVLSWVSLLLAIGIALWVVLDLRARPQPMKVMNFVWPLTMLFGSVIWLWLYLRWGRAEPASSDAERPEKPFPASVAVGASHCGAGCSAGDIVAEFSVALIPGLAAALGLGTLYQTEVFAGWILGFVLAYLFGVVFQYFSIAPMQGLSFWPGIRAAIKADTLSILSWQIGMYGVMAIAQFVIFSRLYGAPASPLTPEFWFAMQIAMLGGFATAYPMNWFLIKAGVKEAM</sequence>
<evidence type="ECO:0000256" key="1">
    <source>
        <dbReference type="SAM" id="Phobius"/>
    </source>
</evidence>
<gene>
    <name evidence="3" type="ORF">ACFQBT_01305</name>
</gene>
<evidence type="ECO:0000313" key="3">
    <source>
        <dbReference type="EMBL" id="MFC6712560.1"/>
    </source>
</evidence>